<accession>A0A1I0SIW6</accession>
<dbReference type="OrthoDB" id="4485874at2"/>
<proteinExistence type="predicted"/>
<keyword evidence="2" id="KW-1133">Transmembrane helix</keyword>
<reference evidence="3 4" key="1">
    <citation type="submission" date="2016-10" db="EMBL/GenBank/DDBJ databases">
        <authorList>
            <person name="de Groot N.N."/>
        </authorList>
    </citation>
    <scope>NUCLEOTIDE SEQUENCE [LARGE SCALE GENOMIC DNA]</scope>
    <source>
        <strain evidence="3 4">DSM 44908</strain>
    </source>
</reference>
<dbReference type="EMBL" id="FOJN01000001">
    <property type="protein sequence ID" value="SFA39465.1"/>
    <property type="molecule type" value="Genomic_DNA"/>
</dbReference>
<dbReference type="GeneID" id="85484370"/>
<feature type="compositionally biased region" description="Acidic residues" evidence="1">
    <location>
        <begin position="499"/>
        <end position="508"/>
    </location>
</feature>
<feature type="transmembrane region" description="Helical" evidence="2">
    <location>
        <begin position="372"/>
        <end position="392"/>
    </location>
</feature>
<dbReference type="InterPro" id="IPR023908">
    <property type="entry name" value="xxxLxxG_rpt"/>
</dbReference>
<name>A0A1I0SIW6_9NOCA</name>
<evidence type="ECO:0000313" key="4">
    <source>
        <dbReference type="Proteomes" id="UP000182054"/>
    </source>
</evidence>
<evidence type="ECO:0000256" key="2">
    <source>
        <dbReference type="SAM" id="Phobius"/>
    </source>
</evidence>
<feature type="transmembrane region" description="Helical" evidence="2">
    <location>
        <begin position="399"/>
        <end position="424"/>
    </location>
</feature>
<dbReference type="RefSeq" id="WP_068365147.1">
    <property type="nucleotide sequence ID" value="NZ_FOJN01000001.1"/>
</dbReference>
<organism evidence="3 4">
    <name type="scientific">Rhodococcoides kroppenstedtii</name>
    <dbReference type="NCBI Taxonomy" id="293050"/>
    <lineage>
        <taxon>Bacteria</taxon>
        <taxon>Bacillati</taxon>
        <taxon>Actinomycetota</taxon>
        <taxon>Actinomycetes</taxon>
        <taxon>Mycobacteriales</taxon>
        <taxon>Nocardiaceae</taxon>
        <taxon>Rhodococcoides</taxon>
    </lineage>
</organism>
<protein>
    <submittedName>
        <fullName evidence="3">Putative membrane protein</fullName>
    </submittedName>
</protein>
<keyword evidence="2" id="KW-0812">Transmembrane</keyword>
<keyword evidence="2" id="KW-0472">Membrane</keyword>
<dbReference type="AlphaFoldDB" id="A0A1I0SIW6"/>
<dbReference type="NCBIfam" id="TIGR03057">
    <property type="entry name" value="xxxLxxG_by_4"/>
    <property type="match status" value="3"/>
</dbReference>
<sequence>MMRVSSSLSRLVPARSGGSRPRLPLRPSRRSRAAAGLLLALMVPTLAAGVVVAATTDDDGSAGGPTRVVPASQASDPLAATRGALGNTALPLQILTGGMTELTDGSVELDDGAHRLADGLGQARDGGDQLADGMTQLRQGLWQLGDGSTQVSGGVDRVVGALTGVGAAQGQIEVIVQQTLDSVAASTDPAAAATADQLRTVLDLLRTQGLNGGVLADLERLRDGARQVSYQLSDPSSPFVDGIVRATDGSAQLRDGLVQLDDGGVLLVDGTTRLRDGVGPMEGMFTTLRSNVDKASSSLPAAASTEVDPTGSSFVVRPAVESWPYLTAVFAVLAAALVGFLVPRARAAVIGAVGAAAAMVLALTFVDTGASLAGSAVATVTVGLWVAAVVTACRAVRLVLGPVVGAAVLALLGLVQVILGGAVLRGASGLLAQAADVTPVGQIVRALTDAVGGAGLPTLVAVLAALATLAVASVVVRRGETPSEAATSDEPDAPAAEKADDEDVVSVP</sequence>
<feature type="transmembrane region" description="Helical" evidence="2">
    <location>
        <begin position="323"/>
        <end position="342"/>
    </location>
</feature>
<feature type="region of interest" description="Disordered" evidence="1">
    <location>
        <begin position="480"/>
        <end position="508"/>
    </location>
</feature>
<feature type="region of interest" description="Disordered" evidence="1">
    <location>
        <begin position="1"/>
        <end position="28"/>
    </location>
</feature>
<evidence type="ECO:0000256" key="1">
    <source>
        <dbReference type="SAM" id="MobiDB-lite"/>
    </source>
</evidence>
<feature type="compositionally biased region" description="Low complexity" evidence="1">
    <location>
        <begin position="15"/>
        <end position="26"/>
    </location>
</feature>
<gene>
    <name evidence="3" type="ORF">SAMN05444374_101309</name>
</gene>
<feature type="transmembrane region" description="Helical" evidence="2">
    <location>
        <begin position="454"/>
        <end position="476"/>
    </location>
</feature>
<feature type="transmembrane region" description="Helical" evidence="2">
    <location>
        <begin position="349"/>
        <end position="366"/>
    </location>
</feature>
<evidence type="ECO:0000313" key="3">
    <source>
        <dbReference type="EMBL" id="SFA39465.1"/>
    </source>
</evidence>
<dbReference type="Proteomes" id="UP000182054">
    <property type="component" value="Unassembled WGS sequence"/>
</dbReference>